<dbReference type="RefSeq" id="WP_377056599.1">
    <property type="nucleotide sequence ID" value="NZ_JBHLVZ010000103.1"/>
</dbReference>
<gene>
    <name evidence="1" type="ORF">ACFFIC_27840</name>
</gene>
<dbReference type="EMBL" id="JBHLVZ010000103">
    <property type="protein sequence ID" value="MFC0389326.1"/>
    <property type="molecule type" value="Genomic_DNA"/>
</dbReference>
<reference evidence="1 2" key="1">
    <citation type="submission" date="2024-09" db="EMBL/GenBank/DDBJ databases">
        <authorList>
            <person name="Sun Q."/>
            <person name="Mori K."/>
        </authorList>
    </citation>
    <scope>NUCLEOTIDE SEQUENCE [LARGE SCALE GENOMIC DNA]</scope>
    <source>
        <strain evidence="1 2">CCM 7468</strain>
    </source>
</reference>
<feature type="non-terminal residue" evidence="1">
    <location>
        <position position="1"/>
    </location>
</feature>
<dbReference type="Proteomes" id="UP001589789">
    <property type="component" value="Unassembled WGS sequence"/>
</dbReference>
<evidence type="ECO:0000313" key="1">
    <source>
        <dbReference type="EMBL" id="MFC0389326.1"/>
    </source>
</evidence>
<sequence length="105" mass="11638">RLSRGHLKPKCNFHHVDGRYRLSRAGKRVRLVDSPFEQPLGRRSTAQVWPLSWRIVAAFPVRDAMMLGLWLLGWTSGTTVWRGNTLPLAAKGGMADGRAEAAGST</sequence>
<proteinExistence type="predicted"/>
<name>A0ABV6J0B3_9PROT</name>
<comment type="caution">
    <text evidence="1">The sequence shown here is derived from an EMBL/GenBank/DDBJ whole genome shotgun (WGS) entry which is preliminary data.</text>
</comment>
<keyword evidence="2" id="KW-1185">Reference proteome</keyword>
<protein>
    <submittedName>
        <fullName evidence="1">Uncharacterized protein</fullName>
    </submittedName>
</protein>
<accession>A0ABV6J0B3</accession>
<evidence type="ECO:0000313" key="2">
    <source>
        <dbReference type="Proteomes" id="UP001589789"/>
    </source>
</evidence>
<organism evidence="1 2">
    <name type="scientific">Muricoccus vinaceus</name>
    <dbReference type="NCBI Taxonomy" id="424704"/>
    <lineage>
        <taxon>Bacteria</taxon>
        <taxon>Pseudomonadati</taxon>
        <taxon>Pseudomonadota</taxon>
        <taxon>Alphaproteobacteria</taxon>
        <taxon>Acetobacterales</taxon>
        <taxon>Roseomonadaceae</taxon>
        <taxon>Muricoccus</taxon>
    </lineage>
</organism>